<feature type="compositionally biased region" description="Basic and acidic residues" evidence="1">
    <location>
        <begin position="228"/>
        <end position="243"/>
    </location>
</feature>
<comment type="caution">
    <text evidence="2">The sequence shown here is derived from an EMBL/GenBank/DDBJ whole genome shotgun (WGS) entry which is preliminary data.</text>
</comment>
<dbReference type="EMBL" id="WKFB01000300">
    <property type="protein sequence ID" value="KAF6727569.1"/>
    <property type="molecule type" value="Genomic_DNA"/>
</dbReference>
<dbReference type="AlphaFoldDB" id="A0A834CGS8"/>
<feature type="region of interest" description="Disordered" evidence="1">
    <location>
        <begin position="218"/>
        <end position="243"/>
    </location>
</feature>
<protein>
    <submittedName>
        <fullName evidence="2">Uncharacterized protein</fullName>
    </submittedName>
</protein>
<evidence type="ECO:0000313" key="2">
    <source>
        <dbReference type="EMBL" id="KAF6727569.1"/>
    </source>
</evidence>
<evidence type="ECO:0000256" key="1">
    <source>
        <dbReference type="SAM" id="MobiDB-lite"/>
    </source>
</evidence>
<organism evidence="2 3">
    <name type="scientific">Oryzias melastigma</name>
    <name type="common">Marine medaka</name>
    <dbReference type="NCBI Taxonomy" id="30732"/>
    <lineage>
        <taxon>Eukaryota</taxon>
        <taxon>Metazoa</taxon>
        <taxon>Chordata</taxon>
        <taxon>Craniata</taxon>
        <taxon>Vertebrata</taxon>
        <taxon>Euteleostomi</taxon>
        <taxon>Actinopterygii</taxon>
        <taxon>Neopterygii</taxon>
        <taxon>Teleostei</taxon>
        <taxon>Neoteleostei</taxon>
        <taxon>Acanthomorphata</taxon>
        <taxon>Ovalentaria</taxon>
        <taxon>Atherinomorphae</taxon>
        <taxon>Beloniformes</taxon>
        <taxon>Adrianichthyidae</taxon>
        <taxon>Oryziinae</taxon>
        <taxon>Oryzias</taxon>
    </lineage>
</organism>
<proteinExistence type="predicted"/>
<sequence length="243" mass="26464">MFPSYRKTSAQERALRKRWGLAGRVRGGKPLSAAAPPMKRGNGRTGGAASVLIHSLTLRLSVWISVLPVRVPPKSSVQFISVKRSCLLRPRPQSGMGGRSRRCVVVGPSSCTCNRTGCFRTKTEAALTGVSQPAPSQTPPSSPLRAFWAPPLSRGSGRSDPFTAGYERFGVCRSQDCPCRLSLHREAGNSAFLMASGNPDGSGRRRPRVGWLGFCSSQSETWGRRRSAREERVDELQLAERPD</sequence>
<gene>
    <name evidence="2" type="ORF">FQA47_005943</name>
</gene>
<dbReference type="Proteomes" id="UP000646548">
    <property type="component" value="Unassembled WGS sequence"/>
</dbReference>
<evidence type="ECO:0000313" key="3">
    <source>
        <dbReference type="Proteomes" id="UP000646548"/>
    </source>
</evidence>
<name>A0A834CGS8_ORYME</name>
<reference evidence="2" key="1">
    <citation type="journal article" name="BMC Genomics">
        <title>Long-read sequencing and de novo genome assembly of marine medaka (Oryzias melastigma).</title>
        <authorList>
            <person name="Liang P."/>
            <person name="Saqib H.S.A."/>
            <person name="Ni X."/>
            <person name="Shen Y."/>
        </authorList>
    </citation>
    <scope>NUCLEOTIDE SEQUENCE</scope>
    <source>
        <strain evidence="2">Bigg-433</strain>
    </source>
</reference>
<accession>A0A834CGS8</accession>